<dbReference type="Gene3D" id="3.90.1300.10">
    <property type="entry name" value="Amidase signature (AS) domain"/>
    <property type="match status" value="1"/>
</dbReference>
<dbReference type="AlphaFoldDB" id="D3F584"/>
<comment type="similarity">
    <text evidence="1">Belongs to the amidase family.</text>
</comment>
<accession>D3F584</accession>
<evidence type="ECO:0000313" key="3">
    <source>
        <dbReference type="EMBL" id="ADB50551.1"/>
    </source>
</evidence>
<evidence type="ECO:0000256" key="1">
    <source>
        <dbReference type="ARBA" id="ARBA00009199"/>
    </source>
</evidence>
<dbReference type="InterPro" id="IPR023631">
    <property type="entry name" value="Amidase_dom"/>
</dbReference>
<dbReference type="HOGENOM" id="CLU_009600_0_4_11"/>
<dbReference type="OrthoDB" id="5175573at2"/>
<dbReference type="STRING" id="469383.Cwoe_2126"/>
<keyword evidence="4" id="KW-1185">Reference proteome</keyword>
<dbReference type="SUPFAM" id="SSF75304">
    <property type="entry name" value="Amidase signature (AS) enzymes"/>
    <property type="match status" value="1"/>
</dbReference>
<protein>
    <submittedName>
        <fullName evidence="3">Amidase</fullName>
    </submittedName>
</protein>
<dbReference type="InterPro" id="IPR000120">
    <property type="entry name" value="Amidase"/>
</dbReference>
<reference evidence="3 4" key="1">
    <citation type="journal article" date="2010" name="Stand. Genomic Sci.">
        <title>Complete genome sequence of Conexibacter woesei type strain (ID131577).</title>
        <authorList>
            <person name="Pukall R."/>
            <person name="Lapidus A."/>
            <person name="Glavina Del Rio T."/>
            <person name="Copeland A."/>
            <person name="Tice H."/>
            <person name="Cheng J.-F."/>
            <person name="Lucas S."/>
            <person name="Chen F."/>
            <person name="Nolan M."/>
            <person name="Bruce D."/>
            <person name="Goodwin L."/>
            <person name="Pitluck S."/>
            <person name="Mavromatis K."/>
            <person name="Ivanova N."/>
            <person name="Ovchinnikova G."/>
            <person name="Pati A."/>
            <person name="Chen A."/>
            <person name="Palaniappan K."/>
            <person name="Land M."/>
            <person name="Hauser L."/>
            <person name="Chang Y.-J."/>
            <person name="Jeffries C.D."/>
            <person name="Chain P."/>
            <person name="Meincke L."/>
            <person name="Sims D."/>
            <person name="Brettin T."/>
            <person name="Detter J.C."/>
            <person name="Rohde M."/>
            <person name="Goeker M."/>
            <person name="Bristow J."/>
            <person name="Eisen J.A."/>
            <person name="Markowitz V."/>
            <person name="Kyrpides N.C."/>
            <person name="Klenk H.-P."/>
            <person name="Hugenholtz P."/>
        </authorList>
    </citation>
    <scope>NUCLEOTIDE SEQUENCE [LARGE SCALE GENOMIC DNA]</scope>
    <source>
        <strain evidence="4">DSM 14684 / CIP 108061 / JCM 11494 / NBRC 100937 / ID131577</strain>
    </source>
</reference>
<dbReference type="InterPro" id="IPR020556">
    <property type="entry name" value="Amidase_CS"/>
</dbReference>
<dbReference type="EMBL" id="CP001854">
    <property type="protein sequence ID" value="ADB50551.1"/>
    <property type="molecule type" value="Genomic_DNA"/>
</dbReference>
<name>D3F584_CONWI</name>
<dbReference type="eggNOG" id="COG0154">
    <property type="taxonomic scope" value="Bacteria"/>
</dbReference>
<dbReference type="PANTHER" id="PTHR11895">
    <property type="entry name" value="TRANSAMIDASE"/>
    <property type="match status" value="1"/>
</dbReference>
<dbReference type="Pfam" id="PF01425">
    <property type="entry name" value="Amidase"/>
    <property type="match status" value="1"/>
</dbReference>
<sequence>MTAETARELTGLDAIAQAELVRARQVTPVELVDAAIAQVERLNPGLNAVVHLAAERAREEAAAVDPALPLAGVPLLLKDLVVRRAGFPATDGSRAGAGRVAVRDSELVRRYRAAGLIAIGQTNTAEFGVTPTTESELFGPARNPWDPARTAGGSSGGSAAAVAAGMTPLAHGNDGGGSIRIPASCCGVFGLKPSFGRTPLEPDAGALLCRVLSNHVLTRSVRDSALVLDLTAGRARGSLLDAPPPPAGGWLAAATAPPRGGLRIALSTSPLAAVPVHEECVTAVEQAARLCEELGHHVTEAMPPLDADELTAAWFTLWRELMGSLVAEVARETGVEPSPDGFDALTWEHYLAAREHTAFEHMRALTAIDSAARLLHEFMEGFDAWLTPTLAQPPLVLGEFAAPADRVARYVRFSPFTRLANVSGQPAMSVPLHRSPSGLPIGVHFLGQLGREDVLLSLAGQLERARPWTGRLPA</sequence>
<gene>
    <name evidence="3" type="ordered locus">Cwoe_2126</name>
</gene>
<evidence type="ECO:0000313" key="4">
    <source>
        <dbReference type="Proteomes" id="UP000008229"/>
    </source>
</evidence>
<dbReference type="GO" id="GO:0003824">
    <property type="term" value="F:catalytic activity"/>
    <property type="evidence" value="ECO:0007669"/>
    <property type="project" value="InterPro"/>
</dbReference>
<proteinExistence type="inferred from homology"/>
<reference evidence="4" key="2">
    <citation type="submission" date="2010-01" db="EMBL/GenBank/DDBJ databases">
        <title>The complete genome of Conexibacter woesei DSM 14684.</title>
        <authorList>
            <consortium name="US DOE Joint Genome Institute (JGI-PGF)"/>
            <person name="Lucas S."/>
            <person name="Copeland A."/>
            <person name="Lapidus A."/>
            <person name="Glavina del Rio T."/>
            <person name="Dalin E."/>
            <person name="Tice H."/>
            <person name="Bruce D."/>
            <person name="Goodwin L."/>
            <person name="Pitluck S."/>
            <person name="Kyrpides N."/>
            <person name="Mavromatis K."/>
            <person name="Ivanova N."/>
            <person name="Mikhailova N."/>
            <person name="Chertkov O."/>
            <person name="Brettin T."/>
            <person name="Detter J.C."/>
            <person name="Han C."/>
            <person name="Larimer F."/>
            <person name="Land M."/>
            <person name="Hauser L."/>
            <person name="Markowitz V."/>
            <person name="Cheng J.-F."/>
            <person name="Hugenholtz P."/>
            <person name="Woyke T."/>
            <person name="Wu D."/>
            <person name="Pukall R."/>
            <person name="Steenblock K."/>
            <person name="Schneider S."/>
            <person name="Klenk H.-P."/>
            <person name="Eisen J.A."/>
        </authorList>
    </citation>
    <scope>NUCLEOTIDE SEQUENCE [LARGE SCALE GENOMIC DNA]</scope>
    <source>
        <strain evidence="4">DSM 14684 / CIP 108061 / JCM 11494 / NBRC 100937 / ID131577</strain>
    </source>
</reference>
<dbReference type="InterPro" id="IPR036928">
    <property type="entry name" value="AS_sf"/>
</dbReference>
<dbReference type="Proteomes" id="UP000008229">
    <property type="component" value="Chromosome"/>
</dbReference>
<feature type="domain" description="Amidase" evidence="2">
    <location>
        <begin position="30"/>
        <end position="456"/>
    </location>
</feature>
<dbReference type="KEGG" id="cwo:Cwoe_2126"/>
<dbReference type="RefSeq" id="WP_012933602.1">
    <property type="nucleotide sequence ID" value="NC_013739.1"/>
</dbReference>
<dbReference type="PANTHER" id="PTHR11895:SF7">
    <property type="entry name" value="GLUTAMYL-TRNA(GLN) AMIDOTRANSFERASE SUBUNIT A, MITOCHONDRIAL"/>
    <property type="match status" value="1"/>
</dbReference>
<organism evidence="3 4">
    <name type="scientific">Conexibacter woesei (strain DSM 14684 / CCUG 47730 / CIP 108061 / JCM 11494 / NBRC 100937 / ID131577)</name>
    <dbReference type="NCBI Taxonomy" id="469383"/>
    <lineage>
        <taxon>Bacteria</taxon>
        <taxon>Bacillati</taxon>
        <taxon>Actinomycetota</taxon>
        <taxon>Thermoleophilia</taxon>
        <taxon>Solirubrobacterales</taxon>
        <taxon>Conexibacteraceae</taxon>
        <taxon>Conexibacter</taxon>
    </lineage>
</organism>
<evidence type="ECO:0000259" key="2">
    <source>
        <dbReference type="Pfam" id="PF01425"/>
    </source>
</evidence>
<dbReference type="PROSITE" id="PS00571">
    <property type="entry name" value="AMIDASES"/>
    <property type="match status" value="1"/>
</dbReference>